<dbReference type="Gene3D" id="3.40.50.150">
    <property type="entry name" value="Vaccinia Virus protein VP39"/>
    <property type="match status" value="1"/>
</dbReference>
<organism evidence="2 3">
    <name type="scientific">Paenibacillus montaniterrae</name>
    <dbReference type="NCBI Taxonomy" id="429341"/>
    <lineage>
        <taxon>Bacteria</taxon>
        <taxon>Bacillati</taxon>
        <taxon>Bacillota</taxon>
        <taxon>Bacilli</taxon>
        <taxon>Bacillales</taxon>
        <taxon>Paenibacillaceae</taxon>
        <taxon>Paenibacillus</taxon>
    </lineage>
</organism>
<dbReference type="AlphaFoldDB" id="A0A920CZW2"/>
<dbReference type="RefSeq" id="WP_213516656.1">
    <property type="nucleotide sequence ID" value="NZ_BOSE01000005.1"/>
</dbReference>
<dbReference type="SUPFAM" id="SSF53335">
    <property type="entry name" value="S-adenosyl-L-methionine-dependent methyltransferases"/>
    <property type="match status" value="1"/>
</dbReference>
<protein>
    <recommendedName>
        <fullName evidence="1">Methyltransferase domain-containing protein</fullName>
    </recommendedName>
</protein>
<dbReference type="CDD" id="cd02440">
    <property type="entry name" value="AdoMet_MTases"/>
    <property type="match status" value="1"/>
</dbReference>
<dbReference type="InterPro" id="IPR029063">
    <property type="entry name" value="SAM-dependent_MTases_sf"/>
</dbReference>
<evidence type="ECO:0000313" key="2">
    <source>
        <dbReference type="EMBL" id="GIP17394.1"/>
    </source>
</evidence>
<accession>A0A920CZW2</accession>
<feature type="domain" description="Methyltransferase" evidence="1">
    <location>
        <begin position="72"/>
        <end position="159"/>
    </location>
</feature>
<keyword evidence="3" id="KW-1185">Reference proteome</keyword>
<evidence type="ECO:0000259" key="1">
    <source>
        <dbReference type="Pfam" id="PF13649"/>
    </source>
</evidence>
<comment type="caution">
    <text evidence="2">The sequence shown here is derived from an EMBL/GenBank/DDBJ whole genome shotgun (WGS) entry which is preliminary data.</text>
</comment>
<proteinExistence type="predicted"/>
<dbReference type="EMBL" id="BOSE01000005">
    <property type="protein sequence ID" value="GIP17394.1"/>
    <property type="molecule type" value="Genomic_DNA"/>
</dbReference>
<dbReference type="Pfam" id="PF13649">
    <property type="entry name" value="Methyltransf_25"/>
    <property type="match status" value="1"/>
</dbReference>
<evidence type="ECO:0000313" key="3">
    <source>
        <dbReference type="Proteomes" id="UP000683139"/>
    </source>
</evidence>
<dbReference type="InterPro" id="IPR041698">
    <property type="entry name" value="Methyltransf_25"/>
</dbReference>
<name>A0A920CZW2_9BACL</name>
<gene>
    <name evidence="2" type="ORF">J40TS1_30360</name>
</gene>
<reference evidence="2" key="1">
    <citation type="submission" date="2021-03" db="EMBL/GenBank/DDBJ databases">
        <title>Antimicrobial resistance genes in bacteria isolated from Japanese honey, and their potential for conferring macrolide and lincosamide resistance in the American foulbrood pathogen Paenibacillus larvae.</title>
        <authorList>
            <person name="Okamoto M."/>
            <person name="Kumagai M."/>
            <person name="Kanamori H."/>
            <person name="Takamatsu D."/>
        </authorList>
    </citation>
    <scope>NUCLEOTIDE SEQUENCE</scope>
    <source>
        <strain evidence="2">J40TS1</strain>
    </source>
</reference>
<sequence>MYHGVRFDMNFKQLWNEGMKDWSGNLPERMIDDDKEEAFWQTYIPQKSNALDDYASSIRAELLRFLEPGDHVLEIGPGWGNYTFAAAEKASMLTCVDSSSSVLDYLQEETRRRGLHHTQFIRAKWEEYKPQDQYDVVFGINCYYRMQDIDRALLNMNNAAKRLAIVGLTSGPEKPHLLEIHRKLGYKVKFQRRDYIYLTNMLYELGIDVNCKIMELERVYRYDSEEQLIKSNLAAVLDAGYDRKAAEAILHQFVKEKDGSYFYPHRFKAALLYWQPERIEGLLRNTLSRKA</sequence>
<dbReference type="Proteomes" id="UP000683139">
    <property type="component" value="Unassembled WGS sequence"/>
</dbReference>